<evidence type="ECO:0000313" key="1">
    <source>
        <dbReference type="EMBL" id="KPJ72363.1"/>
    </source>
</evidence>
<dbReference type="EMBL" id="LJNI01000079">
    <property type="protein sequence ID" value="KPJ72363.1"/>
    <property type="molecule type" value="Genomic_DNA"/>
</dbReference>
<organism evidence="1 2">
    <name type="scientific">candidate division TA06 bacterium DG_78</name>
    <dbReference type="NCBI Taxonomy" id="1703772"/>
    <lineage>
        <taxon>Bacteria</taxon>
        <taxon>Bacteria division TA06</taxon>
    </lineage>
</organism>
<gene>
    <name evidence="1" type="ORF">AMJ52_06560</name>
</gene>
<evidence type="ECO:0008006" key="3">
    <source>
        <dbReference type="Google" id="ProtNLM"/>
    </source>
</evidence>
<dbReference type="Proteomes" id="UP000051012">
    <property type="component" value="Unassembled WGS sequence"/>
</dbReference>
<comment type="caution">
    <text evidence="1">The sequence shown here is derived from an EMBL/GenBank/DDBJ whole genome shotgun (WGS) entry which is preliminary data.</text>
</comment>
<name>A0A0S7YDA6_UNCT6</name>
<protein>
    <recommendedName>
        <fullName evidence="3">Nucleotidyltransferase family protein</fullName>
    </recommendedName>
</protein>
<evidence type="ECO:0000313" key="2">
    <source>
        <dbReference type="Proteomes" id="UP000051012"/>
    </source>
</evidence>
<dbReference type="AlphaFoldDB" id="A0A0S7YDA6"/>
<proteinExistence type="predicted"/>
<accession>A0A0S7YDA6</accession>
<reference evidence="1 2" key="1">
    <citation type="journal article" date="2015" name="Microbiome">
        <title>Genomic resolution of linkages in carbon, nitrogen, and sulfur cycling among widespread estuary sediment bacteria.</title>
        <authorList>
            <person name="Baker B.J."/>
            <person name="Lazar C.S."/>
            <person name="Teske A.P."/>
            <person name="Dick G.J."/>
        </authorList>
    </citation>
    <scope>NUCLEOTIDE SEQUENCE [LARGE SCALE GENOMIC DNA]</scope>
    <source>
        <strain evidence="1">DG_78</strain>
    </source>
</reference>
<sequence length="243" mass="29243">MFPEWLNYVNEKTQLSLVSILHELSHLQDKRDLNFIIIGAFPLLIRGYLKYKVCWDVDLLFKNGERLKQFMESLKTSVARIVNYDDDLMISENITSFHAAWTFDHTWFNVDYILRKNYFEYYTRNKTDIIPYEQSVTLNDRTYCIHLFVAHPWDIIVEKIVSPRTKKELNLKIDMSVDIRHIFSVYGKEKDNLQFWDYCLEKSRYLQAEKEFRENFMNLLKFAKDLGYDNVVMSPLSIKMLKQ</sequence>